<dbReference type="AlphaFoldDB" id="A0A0F9LPN3"/>
<dbReference type="EMBL" id="LAZR01005794">
    <property type="protein sequence ID" value="KKM97074.1"/>
    <property type="molecule type" value="Genomic_DNA"/>
</dbReference>
<accession>A0A0F9LPN3</accession>
<sequence length="307" mass="34169">MQKKNIGMSSRGDEDEKLRLVADLLHAEQHAVETLTKEPGRAKELTKTIDDLRATRQEAVRIWSGENINPNYWCETKHLLEASRRTDELIENASRINPDDIPKLIKISNKVNKERDIAIKNFKQGKTKVTDEDCYRCEDDLGKENYEKLKVSLSETKSLNRSMPKENNNLNNHKKGGISMTDFKQLGVVNGAQFAGKAITVGTDFLDRKYPPSDGSILKRKGLLVNVILGLGGQIGAIYLIKNQNLKLATLIASSHVLTRVVDYAMEAASPAARARLPATRAPLRVTSRPTMNNNYSGNASSLITID</sequence>
<proteinExistence type="predicted"/>
<name>A0A0F9LPN3_9ZZZZ</name>
<evidence type="ECO:0000313" key="1">
    <source>
        <dbReference type="EMBL" id="KKM97074.1"/>
    </source>
</evidence>
<gene>
    <name evidence="1" type="ORF">LCGC14_1171650</name>
</gene>
<reference evidence="1" key="1">
    <citation type="journal article" date="2015" name="Nature">
        <title>Complex archaea that bridge the gap between prokaryotes and eukaryotes.</title>
        <authorList>
            <person name="Spang A."/>
            <person name="Saw J.H."/>
            <person name="Jorgensen S.L."/>
            <person name="Zaremba-Niedzwiedzka K."/>
            <person name="Martijn J."/>
            <person name="Lind A.E."/>
            <person name="van Eijk R."/>
            <person name="Schleper C."/>
            <person name="Guy L."/>
            <person name="Ettema T.J."/>
        </authorList>
    </citation>
    <scope>NUCLEOTIDE SEQUENCE</scope>
</reference>
<protein>
    <submittedName>
        <fullName evidence="1">Uncharacterized protein</fullName>
    </submittedName>
</protein>
<comment type="caution">
    <text evidence="1">The sequence shown here is derived from an EMBL/GenBank/DDBJ whole genome shotgun (WGS) entry which is preliminary data.</text>
</comment>
<organism evidence="1">
    <name type="scientific">marine sediment metagenome</name>
    <dbReference type="NCBI Taxonomy" id="412755"/>
    <lineage>
        <taxon>unclassified sequences</taxon>
        <taxon>metagenomes</taxon>
        <taxon>ecological metagenomes</taxon>
    </lineage>
</organism>